<evidence type="ECO:0000313" key="3">
    <source>
        <dbReference type="EMBL" id="TQS42781.1"/>
    </source>
</evidence>
<gene>
    <name evidence="3" type="ORF">FL583_22215</name>
</gene>
<feature type="region of interest" description="Disordered" evidence="1">
    <location>
        <begin position="1"/>
        <end position="27"/>
    </location>
</feature>
<keyword evidence="2" id="KW-1133">Transmembrane helix</keyword>
<protein>
    <recommendedName>
        <fullName evidence="5">DUF4189 domain-containing protein</fullName>
    </recommendedName>
</protein>
<feature type="transmembrane region" description="Helical" evidence="2">
    <location>
        <begin position="33"/>
        <end position="54"/>
    </location>
</feature>
<evidence type="ECO:0000313" key="4">
    <source>
        <dbReference type="Proteomes" id="UP000317982"/>
    </source>
</evidence>
<dbReference type="InParanoid" id="A0A545ANE5"/>
<keyword evidence="2" id="KW-0472">Membrane</keyword>
<comment type="caution">
    <text evidence="3">The sequence shown here is derived from an EMBL/GenBank/DDBJ whole genome shotgun (WGS) entry which is preliminary data.</text>
</comment>
<evidence type="ECO:0000256" key="1">
    <source>
        <dbReference type="SAM" id="MobiDB-lite"/>
    </source>
</evidence>
<feature type="compositionally biased region" description="Basic and acidic residues" evidence="1">
    <location>
        <begin position="7"/>
        <end position="18"/>
    </location>
</feature>
<dbReference type="AlphaFoldDB" id="A0A545ANE5"/>
<name>A0A545ANE5_9ACTN</name>
<keyword evidence="2" id="KW-0812">Transmembrane</keyword>
<dbReference type="Proteomes" id="UP000317982">
    <property type="component" value="Unassembled WGS sequence"/>
</dbReference>
<dbReference type="OrthoDB" id="9976922at2"/>
<evidence type="ECO:0000256" key="2">
    <source>
        <dbReference type="SAM" id="Phobius"/>
    </source>
</evidence>
<dbReference type="RefSeq" id="WP_142706650.1">
    <property type="nucleotide sequence ID" value="NZ_VIRS01000016.1"/>
</dbReference>
<keyword evidence="4" id="KW-1185">Reference proteome</keyword>
<sequence>MAVPLIDQDRIRPSDPTRVRRSRKPAPTRHPQFFPVLAIVATAAIILLSFLSAAENSETTSNTQVYRIDWKSPDGTWQTWTWGVATLPQAAARRQTAKRTCQRQSATHTCRATTVAEFDTAQAALAYRQTACRNHTATTGRAPAGMATCD</sequence>
<proteinExistence type="predicted"/>
<accession>A0A545ANE5</accession>
<evidence type="ECO:0008006" key="5">
    <source>
        <dbReference type="Google" id="ProtNLM"/>
    </source>
</evidence>
<dbReference type="EMBL" id="VIRS01000016">
    <property type="protein sequence ID" value="TQS42781.1"/>
    <property type="molecule type" value="Genomic_DNA"/>
</dbReference>
<reference evidence="3 4" key="1">
    <citation type="submission" date="2019-07" db="EMBL/GenBank/DDBJ databases">
        <title>Cryptosporangium phraense sp. nov., isolated from plant litter.</title>
        <authorList>
            <person name="Suriyachadkun C."/>
        </authorList>
    </citation>
    <scope>NUCLEOTIDE SEQUENCE [LARGE SCALE GENOMIC DNA]</scope>
    <source>
        <strain evidence="3 4">A-T 5661</strain>
    </source>
</reference>
<organism evidence="3 4">
    <name type="scientific">Cryptosporangium phraense</name>
    <dbReference type="NCBI Taxonomy" id="2593070"/>
    <lineage>
        <taxon>Bacteria</taxon>
        <taxon>Bacillati</taxon>
        <taxon>Actinomycetota</taxon>
        <taxon>Actinomycetes</taxon>
        <taxon>Cryptosporangiales</taxon>
        <taxon>Cryptosporangiaceae</taxon>
        <taxon>Cryptosporangium</taxon>
    </lineage>
</organism>